<keyword evidence="5" id="KW-0511">Multifunctional enzyme</keyword>
<dbReference type="InterPro" id="IPR042104">
    <property type="entry name" value="PKS_dehydratase_sf"/>
</dbReference>
<feature type="domain" description="Carrier" evidence="8">
    <location>
        <begin position="1937"/>
        <end position="2015"/>
    </location>
</feature>
<dbReference type="InterPro" id="IPR049900">
    <property type="entry name" value="PKS_mFAS_DH"/>
</dbReference>
<dbReference type="SMART" id="SM00829">
    <property type="entry name" value="PKS_ER"/>
    <property type="match status" value="1"/>
</dbReference>
<dbReference type="Pfam" id="PF08659">
    <property type="entry name" value="KR"/>
    <property type="match status" value="1"/>
</dbReference>
<reference evidence="11 12" key="1">
    <citation type="submission" date="2020-03" db="EMBL/GenBank/DDBJ databases">
        <title>Whole genome shotgun sequence of Phytohabitans houttuyneae NBRC 108639.</title>
        <authorList>
            <person name="Komaki H."/>
            <person name="Tamura T."/>
        </authorList>
    </citation>
    <scope>NUCLEOTIDE SEQUENCE [LARGE SCALE GENOMIC DNA]</scope>
    <source>
        <strain evidence="11 12">NBRC 108639</strain>
    </source>
</reference>
<dbReference type="Pfam" id="PF22621">
    <property type="entry name" value="CurL-like_PKS_C"/>
    <property type="match status" value="1"/>
</dbReference>
<evidence type="ECO:0000313" key="11">
    <source>
        <dbReference type="EMBL" id="GFJ81425.1"/>
    </source>
</evidence>
<keyword evidence="6" id="KW-0012">Acyltransferase</keyword>
<dbReference type="Proteomes" id="UP000482800">
    <property type="component" value="Unassembled WGS sequence"/>
</dbReference>
<feature type="domain" description="PKS/mFAS DH" evidence="10">
    <location>
        <begin position="901"/>
        <end position="1178"/>
    </location>
</feature>
<dbReference type="InterPro" id="IPR016036">
    <property type="entry name" value="Malonyl_transacylase_ACP-bd"/>
</dbReference>
<dbReference type="CDD" id="cd00833">
    <property type="entry name" value="PKS"/>
    <property type="match status" value="1"/>
</dbReference>
<feature type="domain" description="Ketosynthase family 3 (KS3)" evidence="9">
    <location>
        <begin position="16"/>
        <end position="440"/>
    </location>
</feature>
<dbReference type="PROSITE" id="PS52004">
    <property type="entry name" value="KS3_2"/>
    <property type="match status" value="1"/>
</dbReference>
<evidence type="ECO:0000256" key="7">
    <source>
        <dbReference type="PROSITE-ProRule" id="PRU01363"/>
    </source>
</evidence>
<dbReference type="Pfam" id="PF00107">
    <property type="entry name" value="ADH_zinc_N"/>
    <property type="match status" value="1"/>
</dbReference>
<dbReference type="RefSeq" id="WP_173060596.1">
    <property type="nucleotide sequence ID" value="NZ_BAABGO010000023.1"/>
</dbReference>
<dbReference type="PROSITE" id="PS00012">
    <property type="entry name" value="PHOSPHOPANTETHEINE"/>
    <property type="match status" value="1"/>
</dbReference>
<dbReference type="Pfam" id="PF00109">
    <property type="entry name" value="ketoacyl-synt"/>
    <property type="match status" value="1"/>
</dbReference>
<keyword evidence="2" id="KW-0597">Phosphoprotein</keyword>
<dbReference type="Gene3D" id="3.40.50.720">
    <property type="entry name" value="NAD(P)-binding Rossmann-like Domain"/>
    <property type="match status" value="2"/>
</dbReference>
<feature type="region of interest" description="N-terminal hotdog fold" evidence="7">
    <location>
        <begin position="901"/>
        <end position="1024"/>
    </location>
</feature>
<dbReference type="InterPro" id="IPR020841">
    <property type="entry name" value="PKS_Beta-ketoAc_synthase_dom"/>
</dbReference>
<name>A0A6V8KL90_9ACTN</name>
<dbReference type="SUPFAM" id="SSF50129">
    <property type="entry name" value="GroES-like"/>
    <property type="match status" value="1"/>
</dbReference>
<dbReference type="PANTHER" id="PTHR43775:SF51">
    <property type="entry name" value="INACTIVE PHENOLPHTHIOCEROL SYNTHESIS POLYKETIDE SYNTHASE TYPE I PKS1-RELATED"/>
    <property type="match status" value="1"/>
</dbReference>
<dbReference type="GO" id="GO:0016491">
    <property type="term" value="F:oxidoreductase activity"/>
    <property type="evidence" value="ECO:0007669"/>
    <property type="project" value="InterPro"/>
</dbReference>
<keyword evidence="1" id="KW-0596">Phosphopantetheine</keyword>
<evidence type="ECO:0000256" key="3">
    <source>
        <dbReference type="ARBA" id="ARBA00022679"/>
    </source>
</evidence>
<dbReference type="SMART" id="SM00823">
    <property type="entry name" value="PKS_PP"/>
    <property type="match status" value="1"/>
</dbReference>
<protein>
    <submittedName>
        <fullName evidence="11">Polyketide synthase</fullName>
    </submittedName>
</protein>
<evidence type="ECO:0000259" key="9">
    <source>
        <dbReference type="PROSITE" id="PS52004"/>
    </source>
</evidence>
<comment type="caution">
    <text evidence="7">Lacks conserved residue(s) required for the propagation of feature annotation.</text>
</comment>
<dbReference type="Pfam" id="PF21089">
    <property type="entry name" value="PKS_DH_N"/>
    <property type="match status" value="1"/>
</dbReference>
<dbReference type="InterPro" id="IPR049552">
    <property type="entry name" value="PKS_DH_N"/>
</dbReference>
<dbReference type="Gene3D" id="1.10.1200.10">
    <property type="entry name" value="ACP-like"/>
    <property type="match status" value="1"/>
</dbReference>
<dbReference type="Gene3D" id="3.40.50.11460">
    <property type="match status" value="1"/>
</dbReference>
<dbReference type="InterPro" id="IPR020807">
    <property type="entry name" value="PKS_DH"/>
</dbReference>
<dbReference type="InterPro" id="IPR057326">
    <property type="entry name" value="KR_dom"/>
</dbReference>
<accession>A0A6V8KL90</accession>
<dbReference type="FunFam" id="3.40.47.10:FF:000019">
    <property type="entry name" value="Polyketide synthase type I"/>
    <property type="match status" value="1"/>
</dbReference>
<dbReference type="SUPFAM" id="SSF55048">
    <property type="entry name" value="Probable ACP-binding domain of malonyl-CoA ACP transacylase"/>
    <property type="match status" value="1"/>
</dbReference>
<dbReference type="SUPFAM" id="SSF47336">
    <property type="entry name" value="ACP-like"/>
    <property type="match status" value="1"/>
</dbReference>
<dbReference type="SMART" id="SM00827">
    <property type="entry name" value="PKS_AT"/>
    <property type="match status" value="1"/>
</dbReference>
<dbReference type="Gene3D" id="3.90.180.10">
    <property type="entry name" value="Medium-chain alcohol dehydrogenases, catalytic domain"/>
    <property type="match status" value="1"/>
</dbReference>
<dbReference type="SMART" id="SM00825">
    <property type="entry name" value="PKS_KS"/>
    <property type="match status" value="1"/>
</dbReference>
<dbReference type="GO" id="GO:0004312">
    <property type="term" value="F:fatty acid synthase activity"/>
    <property type="evidence" value="ECO:0007669"/>
    <property type="project" value="TreeGrafter"/>
</dbReference>
<reference evidence="11 12" key="2">
    <citation type="submission" date="2020-03" db="EMBL/GenBank/DDBJ databases">
        <authorList>
            <person name="Ichikawa N."/>
            <person name="Kimura A."/>
            <person name="Kitahashi Y."/>
            <person name="Uohara A."/>
        </authorList>
    </citation>
    <scope>NUCLEOTIDE SEQUENCE [LARGE SCALE GENOMIC DNA]</scope>
    <source>
        <strain evidence="11 12">NBRC 108639</strain>
    </source>
</reference>
<dbReference type="SMART" id="SM00826">
    <property type="entry name" value="PKS_DH"/>
    <property type="match status" value="1"/>
</dbReference>
<dbReference type="SUPFAM" id="SSF52151">
    <property type="entry name" value="FabD/lysophospholipase-like"/>
    <property type="match status" value="1"/>
</dbReference>
<dbReference type="EMBL" id="BLPF01000002">
    <property type="protein sequence ID" value="GFJ81425.1"/>
    <property type="molecule type" value="Genomic_DNA"/>
</dbReference>
<dbReference type="GO" id="GO:0006633">
    <property type="term" value="P:fatty acid biosynthetic process"/>
    <property type="evidence" value="ECO:0007669"/>
    <property type="project" value="InterPro"/>
</dbReference>
<dbReference type="GO" id="GO:0005886">
    <property type="term" value="C:plasma membrane"/>
    <property type="evidence" value="ECO:0007669"/>
    <property type="project" value="TreeGrafter"/>
</dbReference>
<dbReference type="SMART" id="SM01294">
    <property type="entry name" value="PKS_PP_betabranch"/>
    <property type="match status" value="1"/>
</dbReference>
<dbReference type="InterPro" id="IPR014043">
    <property type="entry name" value="Acyl_transferase_dom"/>
</dbReference>
<dbReference type="PANTHER" id="PTHR43775">
    <property type="entry name" value="FATTY ACID SYNTHASE"/>
    <property type="match status" value="1"/>
</dbReference>
<dbReference type="PROSITE" id="PS50075">
    <property type="entry name" value="CARRIER"/>
    <property type="match status" value="1"/>
</dbReference>
<dbReference type="Gene3D" id="3.40.47.10">
    <property type="match status" value="1"/>
</dbReference>
<dbReference type="InterPro" id="IPR014030">
    <property type="entry name" value="Ketoacyl_synth_N"/>
</dbReference>
<dbReference type="InterPro" id="IPR018201">
    <property type="entry name" value="Ketoacyl_synth_AS"/>
</dbReference>
<dbReference type="GO" id="GO:0071770">
    <property type="term" value="P:DIM/DIP cell wall layer assembly"/>
    <property type="evidence" value="ECO:0007669"/>
    <property type="project" value="TreeGrafter"/>
</dbReference>
<dbReference type="InterPro" id="IPR011032">
    <property type="entry name" value="GroES-like_sf"/>
</dbReference>
<dbReference type="Pfam" id="PF00550">
    <property type="entry name" value="PP-binding"/>
    <property type="match status" value="1"/>
</dbReference>
<dbReference type="InterPro" id="IPR036291">
    <property type="entry name" value="NAD(P)-bd_dom_sf"/>
</dbReference>
<evidence type="ECO:0000259" key="10">
    <source>
        <dbReference type="PROSITE" id="PS52019"/>
    </source>
</evidence>
<evidence type="ECO:0000256" key="1">
    <source>
        <dbReference type="ARBA" id="ARBA00022450"/>
    </source>
</evidence>
<dbReference type="Gene3D" id="3.30.70.3290">
    <property type="match status" value="1"/>
</dbReference>
<feature type="region of interest" description="C-terminal hotdog fold" evidence="7">
    <location>
        <begin position="1041"/>
        <end position="1178"/>
    </location>
</feature>
<dbReference type="InterPro" id="IPR001227">
    <property type="entry name" value="Ac_transferase_dom_sf"/>
</dbReference>
<dbReference type="InterPro" id="IPR016039">
    <property type="entry name" value="Thiolase-like"/>
</dbReference>
<dbReference type="Pfam" id="PF02801">
    <property type="entry name" value="Ketoacyl-synt_C"/>
    <property type="match status" value="1"/>
</dbReference>
<dbReference type="InterPro" id="IPR016035">
    <property type="entry name" value="Acyl_Trfase/lysoPLipase"/>
</dbReference>
<dbReference type="InterPro" id="IPR013968">
    <property type="entry name" value="PKS_KR"/>
</dbReference>
<evidence type="ECO:0000256" key="2">
    <source>
        <dbReference type="ARBA" id="ARBA00022553"/>
    </source>
</evidence>
<dbReference type="InterPro" id="IPR006162">
    <property type="entry name" value="Ppantetheine_attach_site"/>
</dbReference>
<evidence type="ECO:0000256" key="6">
    <source>
        <dbReference type="ARBA" id="ARBA00023315"/>
    </source>
</evidence>
<evidence type="ECO:0000256" key="5">
    <source>
        <dbReference type="ARBA" id="ARBA00023268"/>
    </source>
</evidence>
<sequence>MPREFEASAAYGTDLHEPIAIIGIGLKFPGGSESADDFDEFLRDGRSGIRPIPEDRWDVAAFQANGTEEKGKITPSAGGFLDRIDLFDAPFFNISPKEAAYVDPQQRMVLETAWQALEHAGVDPTPLRRGNGGVYIGATSFDYALALDSLAYEDLDGHLAAGITMFPISGRLSYFLGWRGPSVNVDTACSSSLSALHMAMQGLRLRECDIALCGGVNALHHPRIMVMFSHGQMLAADGRCKTFDESADGYARAEGCGMVVLKRLADAERDGDNVLAVVRGTAIGQDGDSAGLTVPNGPAQELVFRNALADAGLKPADIQYVEAHGTGTPLGDPIELGAISNVFAASHTKDHPLIVGSAKTNVGHMEPASGIVGVIKSVLQLRSGTIYPHLNFEEPSRRIPWDAYPVSVPTECRPWDAPVRRALVNSFGFAGTIAAAVLEQAPERAEPDAPPRRPAVPSVFTLSGKNAAGLRRQAETYRAFVDREPDIDVASLCFTAALTRAHLPHRLAGVVTDRADLVKLLDAGMAADRPAAGSGVRKIAYMFAGQGSQYAGMGARLYAQFPVFRRHVDECDRLFARHLPESVRAVMHGQAADATLLNQTGYTQPALFTLEYALAQLWMSWGVRPNVLIGHSIGEVTAATIAGLFSLADAVTLVAHRAQLMQAVQAPGGMAAISAPVATVEPLLAAHPGLALAAVNSPNQTVVSGAEAPLVELISQVRDLGHQVERLTVSHAFHSPLMVEVFDRFRSAIAGITFRRPAIPLISNLTGAVAKFSEIGTAEYWVRHIGEPVLFMAGLQAIEQRGRHAFIEIGPSTALTAMARLSLPAGDHRWIASLRRSQPDGDHALRGLAELYSAGVNVAWPAVYADQEHPKVPLPTYAFERKRYWLPAKSRTASPASAASHPLLGPEVHEDVPRDGGVREFVAHYAADQPATLNGHAVGDEPVLPAAAYVELLLALRDAVYGDTRAAIRDLRVHEPLPLSTEATVEVRTRLRPLPDGGAEVEVVAGPDLQRYATATLTGDESAAGVDERLRALASEPGAVLEVADADDIYTDLASVDRRYEGAYRLVTSASRHPDGVVTATLTGRTGTAVEHLPVEILECALHSVVALDTQSPAFTPERFGSVRLLRKPRGEHLRVVARVEAVSSEQRRADILLLDGATPVAELLDVRLVLPGAPQKRPAFLHRLNWLRQRATPGPAGRARHVVVLGGDRARLAALTATPGLRLSYPDGHNSLAVALADNSVTDLCWFWQPAEGPPSVERWHREWETNYRDLLAVVGTLLAAGTGVSARLWLVTESAQWLPGDRPGTGEQLGAATLWGFAHSLLNENPKYRTTLVDLPLGGDLAVLAEEWQALDSGEFQVAYRDGQRYVRRLLAGESTPPWDGEFELRRQDAGEPELAPVPADGAPARGQIQIRVHAVAVEQDESGEAAPVTGSGFAGTVVAAGEGATFAAGDQVMAYHVGAVRKTVTVPTFAAAAVPVGVGLDAAAGQPVPYVAAHVALVERAKVAAGERVLVRAGGGAGQAVAALAVRAGAEVIAVAGPEARPWLARAGVRHVVDPHAADLPGEVRRLTGGHGADVVVDGGQLADPGPLAEGGRHVAVERTADPVKAGELMPRIADLLDCGELPPLSTVVYSLDEAGEALAHAPAVISTVEAPSTERAPVTIRPDRVYLVTGGLGGLGLVTAARLVDLGARHLVLVSRSGQPRDEYAELLRGLGERADVRLARADLGSPSDIARVMADIRNGAVPLGGIVHAAGVAGTSLVSNLTWEAIEEQLRAQAYGGWLLHEASLDFPELELFVVYSSISAVIGGATQSHYAAAFAFLDSLVAWRTRQGMPALSMNWGVWSRVGVSARLDDNLAQGLERGGIRYFSPARALRTFERLLSAPPSQPVVGQWDWDAHVSTSPLDNALYSRLVGERTVGESGVDLSGLMAQPKQQRMEAIEKLVLASVAAALHADDPDGIDSTTKFVALGLDSLMSLEVRTRLESAFRLPLPASLTFDHPSPQQLTEFLDGQLAPGADDARGPQASG</sequence>
<evidence type="ECO:0000313" key="12">
    <source>
        <dbReference type="Proteomes" id="UP000482800"/>
    </source>
</evidence>
<dbReference type="InterPro" id="IPR020806">
    <property type="entry name" value="PKS_PP-bd"/>
</dbReference>
<dbReference type="SUPFAM" id="SSF53901">
    <property type="entry name" value="Thiolase-like"/>
    <property type="match status" value="1"/>
</dbReference>
<dbReference type="SMART" id="SM00822">
    <property type="entry name" value="PKS_KR"/>
    <property type="match status" value="1"/>
</dbReference>
<dbReference type="Pfam" id="PF00698">
    <property type="entry name" value="Acyl_transf_1"/>
    <property type="match status" value="1"/>
</dbReference>
<dbReference type="InterPro" id="IPR050091">
    <property type="entry name" value="PKS_NRPS_Biosynth_Enz"/>
</dbReference>
<organism evidence="11 12">
    <name type="scientific">Phytohabitans houttuyneae</name>
    <dbReference type="NCBI Taxonomy" id="1076126"/>
    <lineage>
        <taxon>Bacteria</taxon>
        <taxon>Bacillati</taxon>
        <taxon>Actinomycetota</taxon>
        <taxon>Actinomycetes</taxon>
        <taxon>Micromonosporales</taxon>
        <taxon>Micromonosporaceae</taxon>
    </lineage>
</organism>
<dbReference type="InterPro" id="IPR013149">
    <property type="entry name" value="ADH-like_C"/>
</dbReference>
<comment type="caution">
    <text evidence="11">The sequence shown here is derived from an EMBL/GenBank/DDBJ whole genome shotgun (WGS) entry which is preliminary data.</text>
</comment>
<keyword evidence="4" id="KW-0521">NADP</keyword>
<keyword evidence="12" id="KW-1185">Reference proteome</keyword>
<dbReference type="InterPro" id="IPR014031">
    <property type="entry name" value="Ketoacyl_synth_C"/>
</dbReference>
<dbReference type="GO" id="GO:0031177">
    <property type="term" value="F:phosphopantetheine binding"/>
    <property type="evidence" value="ECO:0007669"/>
    <property type="project" value="InterPro"/>
</dbReference>
<dbReference type="GO" id="GO:0004315">
    <property type="term" value="F:3-oxoacyl-[acyl-carrier-protein] synthase activity"/>
    <property type="evidence" value="ECO:0007669"/>
    <property type="project" value="InterPro"/>
</dbReference>
<keyword evidence="3" id="KW-0808">Transferase</keyword>
<gene>
    <name evidence="11" type="primary">cfa6</name>
    <name evidence="11" type="ORF">Phou_056050</name>
</gene>
<dbReference type="Gene3D" id="3.10.129.110">
    <property type="entry name" value="Polyketide synthase dehydratase"/>
    <property type="match status" value="1"/>
</dbReference>
<evidence type="ECO:0000259" key="8">
    <source>
        <dbReference type="PROSITE" id="PS50075"/>
    </source>
</evidence>
<dbReference type="PROSITE" id="PS52019">
    <property type="entry name" value="PKS_MFAS_DH"/>
    <property type="match status" value="1"/>
</dbReference>
<dbReference type="SUPFAM" id="SSF51735">
    <property type="entry name" value="NAD(P)-binding Rossmann-fold domains"/>
    <property type="match status" value="3"/>
</dbReference>
<dbReference type="InterPro" id="IPR009081">
    <property type="entry name" value="PP-bd_ACP"/>
</dbReference>
<proteinExistence type="predicted"/>
<evidence type="ECO:0000256" key="4">
    <source>
        <dbReference type="ARBA" id="ARBA00022857"/>
    </source>
</evidence>
<dbReference type="InterPro" id="IPR036736">
    <property type="entry name" value="ACP-like_sf"/>
</dbReference>
<dbReference type="Gene3D" id="3.40.366.10">
    <property type="entry name" value="Malonyl-Coenzyme A Acyl Carrier Protein, domain 2"/>
    <property type="match status" value="1"/>
</dbReference>
<dbReference type="GO" id="GO:0005737">
    <property type="term" value="C:cytoplasm"/>
    <property type="evidence" value="ECO:0007669"/>
    <property type="project" value="TreeGrafter"/>
</dbReference>
<dbReference type="PROSITE" id="PS00606">
    <property type="entry name" value="KS3_1"/>
    <property type="match status" value="1"/>
</dbReference>
<dbReference type="InterPro" id="IPR020843">
    <property type="entry name" value="ER"/>
</dbReference>